<keyword evidence="4" id="KW-0479">Metal-binding</keyword>
<evidence type="ECO:0000256" key="4">
    <source>
        <dbReference type="ARBA" id="ARBA00022723"/>
    </source>
</evidence>
<dbReference type="FunFam" id="3.20.20.70:FF:000201">
    <property type="entry name" value="Hydroxymethylglutaryl-CoA lyase"/>
    <property type="match status" value="1"/>
</dbReference>
<dbReference type="Proteomes" id="UP000235388">
    <property type="component" value="Unassembled WGS sequence"/>
</dbReference>
<dbReference type="GO" id="GO:0004419">
    <property type="term" value="F:hydroxymethylglutaryl-CoA lyase activity"/>
    <property type="evidence" value="ECO:0007669"/>
    <property type="project" value="UniProtKB-EC"/>
</dbReference>
<accession>A0A2N5SCH8</accession>
<dbReference type="Pfam" id="PF00682">
    <property type="entry name" value="HMGL-like"/>
    <property type="match status" value="1"/>
</dbReference>
<keyword evidence="5" id="KW-0456">Lyase</keyword>
<evidence type="ECO:0000256" key="5">
    <source>
        <dbReference type="ARBA" id="ARBA00023239"/>
    </source>
</evidence>
<name>A0A2N5SCH8_9BASI</name>
<comment type="pathway">
    <text evidence="1">Metabolic intermediate metabolism; (S)-3-hydroxy-3-methylglutaryl-CoA degradation; acetoacetate from (S)-3-hydroxy-3-methylglutaryl-CoA: step 1/1.</text>
</comment>
<dbReference type="EC" id="4.1.3.4" evidence="3"/>
<dbReference type="STRING" id="200324.A0A2N5SCH8"/>
<sequence>MSKPSLNSPEAQTVSLCLQQRRSKRLSDILIPSERDTSREAQYLNTYCQNRRVRFDMGDLPLMRSLHRFMLKERVPRLFRGMSMETRETGFRSPRPVRVMEVSPRDGLQNESKILPTELKVQLIEKLIGLKLTHIEVGSFVSPKWVPQMASTTEVITHLALRKARNSNAATFSCLIPNLRGFEAFTETNSSSGANQLPVVDEIALFASATEGFSKANINSSISESIKKMSEVAGRAQGQGLKIRGYVSCAFGCPYEGKVDPKNVASVTQELLDIGCYEVAISDTIGVGVPSQVEECLNQLARSGINLEQLGVHCHDTFGTGLSNILTAVKMGVRTVDSSVGGIGGCPYSPGSTGNIATEDVVYALESSGYHTGLLPSPLESTAQLGNDAHLLRQLEPLARVGATPSHVNDTANKRTGAQALVTFHLVSCSVRKGASAELVGQKHPDPPSGMFMSELLMYVQPYQERLRMSLKIQSFKHRGSLSATLMSIQLRVRTCRFRQNLRPILVCTSIDRLPWLGPPGAEAWHQQLLVADLRSEIRKTFKI</sequence>
<evidence type="ECO:0000256" key="6">
    <source>
        <dbReference type="ARBA" id="ARBA00049877"/>
    </source>
</evidence>
<evidence type="ECO:0000256" key="3">
    <source>
        <dbReference type="ARBA" id="ARBA00012910"/>
    </source>
</evidence>
<feature type="domain" description="Pyruvate carboxyltransferase" evidence="7">
    <location>
        <begin position="97"/>
        <end position="380"/>
    </location>
</feature>
<evidence type="ECO:0000259" key="7">
    <source>
        <dbReference type="PROSITE" id="PS50991"/>
    </source>
</evidence>
<dbReference type="CDD" id="cd07938">
    <property type="entry name" value="DRE_TIM_HMGL"/>
    <property type="match status" value="1"/>
</dbReference>
<dbReference type="SUPFAM" id="SSF51569">
    <property type="entry name" value="Aldolase"/>
    <property type="match status" value="1"/>
</dbReference>
<organism evidence="8 9">
    <name type="scientific">Puccinia coronata f. sp. avenae</name>
    <dbReference type="NCBI Taxonomy" id="200324"/>
    <lineage>
        <taxon>Eukaryota</taxon>
        <taxon>Fungi</taxon>
        <taxon>Dikarya</taxon>
        <taxon>Basidiomycota</taxon>
        <taxon>Pucciniomycotina</taxon>
        <taxon>Pucciniomycetes</taxon>
        <taxon>Pucciniales</taxon>
        <taxon>Pucciniaceae</taxon>
        <taxon>Puccinia</taxon>
    </lineage>
</organism>
<dbReference type="PANTHER" id="PTHR42738:SF7">
    <property type="entry name" value="HYDROXYMETHYLGLUTARYL-COA LYASE"/>
    <property type="match status" value="1"/>
</dbReference>
<keyword evidence="9" id="KW-1185">Reference proteome</keyword>
<dbReference type="InterPro" id="IPR013785">
    <property type="entry name" value="Aldolase_TIM"/>
</dbReference>
<dbReference type="InterPro" id="IPR000891">
    <property type="entry name" value="PYR_CT"/>
</dbReference>
<comment type="catalytic activity">
    <reaction evidence="6">
        <text>(3S)-3-hydroxy-3-methylglutaryl-CoA = acetoacetate + acetyl-CoA</text>
        <dbReference type="Rhea" id="RHEA:24404"/>
        <dbReference type="ChEBI" id="CHEBI:13705"/>
        <dbReference type="ChEBI" id="CHEBI:43074"/>
        <dbReference type="ChEBI" id="CHEBI:57288"/>
        <dbReference type="EC" id="4.1.3.4"/>
    </reaction>
</comment>
<dbReference type="GO" id="GO:0046872">
    <property type="term" value="F:metal ion binding"/>
    <property type="evidence" value="ECO:0007669"/>
    <property type="project" value="UniProtKB-KW"/>
</dbReference>
<reference evidence="8 9" key="1">
    <citation type="submission" date="2017-11" db="EMBL/GenBank/DDBJ databases">
        <title>De novo assembly and phasing of dikaryotic genomes from two isolates of Puccinia coronata f. sp. avenae, the causal agent of oat crown rust.</title>
        <authorList>
            <person name="Miller M.E."/>
            <person name="Zhang Y."/>
            <person name="Omidvar V."/>
            <person name="Sperschneider J."/>
            <person name="Schwessinger B."/>
            <person name="Raley C."/>
            <person name="Palmer J.M."/>
            <person name="Garnica D."/>
            <person name="Upadhyaya N."/>
            <person name="Rathjen J."/>
            <person name="Taylor J.M."/>
            <person name="Park R.F."/>
            <person name="Dodds P.N."/>
            <person name="Hirsch C.D."/>
            <person name="Kianian S.F."/>
            <person name="Figueroa M."/>
        </authorList>
    </citation>
    <scope>NUCLEOTIDE SEQUENCE [LARGE SCALE GENOMIC DNA]</scope>
    <source>
        <strain evidence="8">12NC29</strain>
    </source>
</reference>
<evidence type="ECO:0000313" key="8">
    <source>
        <dbReference type="EMBL" id="PLW10942.1"/>
    </source>
</evidence>
<dbReference type="EMBL" id="PGCJ01001040">
    <property type="protein sequence ID" value="PLW10942.1"/>
    <property type="molecule type" value="Genomic_DNA"/>
</dbReference>
<dbReference type="NCBIfam" id="NF004283">
    <property type="entry name" value="PRK05692.1"/>
    <property type="match status" value="1"/>
</dbReference>
<protein>
    <recommendedName>
        <fullName evidence="3">hydroxymethylglutaryl-CoA lyase</fullName>
        <ecNumber evidence="3">4.1.3.4</ecNumber>
    </recommendedName>
</protein>
<dbReference type="UniPathway" id="UPA00896">
    <property type="reaction ID" value="UER00863"/>
</dbReference>
<comment type="similarity">
    <text evidence="2">Belongs to the HMG-CoA lyase family.</text>
</comment>
<dbReference type="AlphaFoldDB" id="A0A2N5SCH8"/>
<evidence type="ECO:0000313" key="9">
    <source>
        <dbReference type="Proteomes" id="UP000235388"/>
    </source>
</evidence>
<gene>
    <name evidence="8" type="ORF">PCANC_17399</name>
</gene>
<dbReference type="PROSITE" id="PS50991">
    <property type="entry name" value="PYR_CT"/>
    <property type="match status" value="1"/>
</dbReference>
<dbReference type="GO" id="GO:0046951">
    <property type="term" value="P:ketone body biosynthetic process"/>
    <property type="evidence" value="ECO:0007669"/>
    <property type="project" value="TreeGrafter"/>
</dbReference>
<dbReference type="Gene3D" id="3.20.20.70">
    <property type="entry name" value="Aldolase class I"/>
    <property type="match status" value="1"/>
</dbReference>
<evidence type="ECO:0000256" key="1">
    <source>
        <dbReference type="ARBA" id="ARBA00005143"/>
    </source>
</evidence>
<dbReference type="OrthoDB" id="1905920at2759"/>
<dbReference type="GO" id="GO:0006552">
    <property type="term" value="P:L-leucine catabolic process"/>
    <property type="evidence" value="ECO:0007669"/>
    <property type="project" value="TreeGrafter"/>
</dbReference>
<comment type="caution">
    <text evidence="8">The sequence shown here is derived from an EMBL/GenBank/DDBJ whole genome shotgun (WGS) entry which is preliminary data.</text>
</comment>
<evidence type="ECO:0000256" key="2">
    <source>
        <dbReference type="ARBA" id="ARBA00009405"/>
    </source>
</evidence>
<dbReference type="InterPro" id="IPR043594">
    <property type="entry name" value="HMGL"/>
</dbReference>
<proteinExistence type="inferred from homology"/>
<dbReference type="PANTHER" id="PTHR42738">
    <property type="entry name" value="HYDROXYMETHYLGLUTARYL-COA LYASE"/>
    <property type="match status" value="1"/>
</dbReference>